<protein>
    <recommendedName>
        <fullName evidence="3">GDP-mannose 4,6-dehydratase</fullName>
        <ecNumber evidence="3">4.2.1.47</ecNumber>
    </recommendedName>
</protein>
<dbReference type="AlphaFoldDB" id="A0A381U9F2"/>
<organism evidence="6">
    <name type="scientific">marine metagenome</name>
    <dbReference type="NCBI Taxonomy" id="408172"/>
    <lineage>
        <taxon>unclassified sequences</taxon>
        <taxon>metagenomes</taxon>
        <taxon>ecological metagenomes</taxon>
    </lineage>
</organism>
<comment type="cofactor">
    <cofactor evidence="1">
        <name>NADP(+)</name>
        <dbReference type="ChEBI" id="CHEBI:58349"/>
    </cofactor>
</comment>
<dbReference type="GO" id="GO:0042351">
    <property type="term" value="P:'de novo' GDP-L-fucose biosynthetic process"/>
    <property type="evidence" value="ECO:0007669"/>
    <property type="project" value="TreeGrafter"/>
</dbReference>
<gene>
    <name evidence="6" type="ORF">METZ01_LOCUS77719</name>
</gene>
<dbReference type="InterPro" id="IPR036291">
    <property type="entry name" value="NAD(P)-bd_dom_sf"/>
</dbReference>
<dbReference type="PANTHER" id="PTHR43715:SF1">
    <property type="entry name" value="GDP-MANNOSE 4,6 DEHYDRATASE"/>
    <property type="match status" value="1"/>
</dbReference>
<evidence type="ECO:0000256" key="4">
    <source>
        <dbReference type="ARBA" id="ARBA00023239"/>
    </source>
</evidence>
<dbReference type="CDD" id="cd05260">
    <property type="entry name" value="GDP_MD_SDR_e"/>
    <property type="match status" value="1"/>
</dbReference>
<dbReference type="EC" id="4.2.1.47" evidence="3"/>
<dbReference type="InterPro" id="IPR016040">
    <property type="entry name" value="NAD(P)-bd_dom"/>
</dbReference>
<dbReference type="HAMAP" id="MF_00955">
    <property type="entry name" value="GDP_Man_dehydratase"/>
    <property type="match status" value="1"/>
</dbReference>
<dbReference type="SUPFAM" id="SSF51735">
    <property type="entry name" value="NAD(P)-binding Rossmann-fold domains"/>
    <property type="match status" value="1"/>
</dbReference>
<dbReference type="PANTHER" id="PTHR43715">
    <property type="entry name" value="GDP-MANNOSE 4,6-DEHYDRATASE"/>
    <property type="match status" value="1"/>
</dbReference>
<feature type="domain" description="NAD(P)-binding" evidence="5">
    <location>
        <begin position="6"/>
        <end position="314"/>
    </location>
</feature>
<accession>A0A381U9F2</accession>
<dbReference type="EMBL" id="UINC01006000">
    <property type="protein sequence ID" value="SVA24865.1"/>
    <property type="molecule type" value="Genomic_DNA"/>
</dbReference>
<evidence type="ECO:0000256" key="3">
    <source>
        <dbReference type="ARBA" id="ARBA00011989"/>
    </source>
</evidence>
<dbReference type="GO" id="GO:0008446">
    <property type="term" value="F:GDP-mannose 4,6-dehydratase activity"/>
    <property type="evidence" value="ECO:0007669"/>
    <property type="project" value="UniProtKB-EC"/>
</dbReference>
<keyword evidence="4" id="KW-0456">Lyase</keyword>
<comment type="similarity">
    <text evidence="2">Belongs to the NAD(P)-dependent epimerase/dehydratase family. GDP-mannose 4,6-dehydratase subfamily.</text>
</comment>
<dbReference type="FunFam" id="3.40.50.720:FF:000924">
    <property type="entry name" value="GDP-mannose 4,6 dehydratase"/>
    <property type="match status" value="1"/>
</dbReference>
<sequence>MGKIALISGITGQDGSYLAEFLLKKKYKVHGIIRRVALEDRTHRLWRLKGILKKINLHAASLESYASIVKIIQRIKPSEIYHLGAQSYVDYSFKDEFSTLNTNINGTHYFLSAVKDFSPKTKFYFAGSSEMFGKVKTVPQNEKTPFHPRSAYGISKVTGHDLTRNYREAYNLFCCTGILFNHESPRRGFEFVTRKISHGVATIKLGLQRKIVLGNLDAKRDWGHAKDYVEAMWLMLQRKKPDDFVIATGKQHSVREFAKLAFSVVGLNYKDYIVTDKILFRPAEVHSLLGSYSKAKKLLKWKPKISFKNLVKDMVESDIEFVKKSGY</sequence>
<dbReference type="InterPro" id="IPR006368">
    <property type="entry name" value="GDP_Man_deHydtase"/>
</dbReference>
<evidence type="ECO:0000313" key="6">
    <source>
        <dbReference type="EMBL" id="SVA24865.1"/>
    </source>
</evidence>
<name>A0A381U9F2_9ZZZZ</name>
<dbReference type="Pfam" id="PF16363">
    <property type="entry name" value="GDP_Man_Dehyd"/>
    <property type="match status" value="1"/>
</dbReference>
<reference evidence="6" key="1">
    <citation type="submission" date="2018-05" db="EMBL/GenBank/DDBJ databases">
        <authorList>
            <person name="Lanie J.A."/>
            <person name="Ng W.-L."/>
            <person name="Kazmierczak K.M."/>
            <person name="Andrzejewski T.M."/>
            <person name="Davidsen T.M."/>
            <person name="Wayne K.J."/>
            <person name="Tettelin H."/>
            <person name="Glass J.I."/>
            <person name="Rusch D."/>
            <person name="Podicherti R."/>
            <person name="Tsui H.-C.T."/>
            <person name="Winkler M.E."/>
        </authorList>
    </citation>
    <scope>NUCLEOTIDE SEQUENCE</scope>
</reference>
<evidence type="ECO:0000259" key="5">
    <source>
        <dbReference type="Pfam" id="PF16363"/>
    </source>
</evidence>
<evidence type="ECO:0000256" key="2">
    <source>
        <dbReference type="ARBA" id="ARBA00009263"/>
    </source>
</evidence>
<dbReference type="Gene3D" id="3.40.50.720">
    <property type="entry name" value="NAD(P)-binding Rossmann-like Domain"/>
    <property type="match status" value="1"/>
</dbReference>
<dbReference type="Gene3D" id="3.90.25.10">
    <property type="entry name" value="UDP-galactose 4-epimerase, domain 1"/>
    <property type="match status" value="1"/>
</dbReference>
<proteinExistence type="inferred from homology"/>
<evidence type="ECO:0000256" key="1">
    <source>
        <dbReference type="ARBA" id="ARBA00001937"/>
    </source>
</evidence>